<dbReference type="Pfam" id="PF05331">
    <property type="entry name" value="DUF742"/>
    <property type="match status" value="1"/>
</dbReference>
<protein>
    <recommendedName>
        <fullName evidence="3">DUF742 domain-containing protein</fullName>
    </recommendedName>
</protein>
<dbReference type="InterPro" id="IPR007995">
    <property type="entry name" value="DUF742"/>
</dbReference>
<dbReference type="PANTHER" id="PTHR36221:SF1">
    <property type="entry name" value="DUF742 DOMAIN-CONTAINING PROTEIN"/>
    <property type="match status" value="1"/>
</dbReference>
<keyword evidence="2" id="KW-1185">Reference proteome</keyword>
<comment type="caution">
    <text evidence="1">The sequence shown here is derived from an EMBL/GenBank/DDBJ whole genome shotgun (WGS) entry which is preliminary data.</text>
</comment>
<proteinExistence type="predicted"/>
<dbReference type="Proteomes" id="UP000248333">
    <property type="component" value="Unassembled WGS sequence"/>
</dbReference>
<sequence>MHWKEPDGEEPAPGVQIRPYLRAVTPAEQFAGPAPTPEATLDPAITDVPRPFVLTSGRVAGTDPSISLETQVTARHPGLSWDSPGLSRLTPEMRNIVLLCAEPLSVAEVSAQLQLQLGVTKVLVGDLRAAGYLDVHVRHGAESFNPDVILRVIDGLSAIS</sequence>
<evidence type="ECO:0000313" key="2">
    <source>
        <dbReference type="Proteomes" id="UP000248333"/>
    </source>
</evidence>
<dbReference type="RefSeq" id="WP_110563576.1">
    <property type="nucleotide sequence ID" value="NZ_PYBV01000013.1"/>
</dbReference>
<evidence type="ECO:0000313" key="1">
    <source>
        <dbReference type="EMBL" id="PYC71610.1"/>
    </source>
</evidence>
<dbReference type="AlphaFoldDB" id="A0A318NWU7"/>
<accession>A0A318NWU7</accession>
<evidence type="ECO:0008006" key="3">
    <source>
        <dbReference type="Google" id="ProtNLM"/>
    </source>
</evidence>
<dbReference type="OrthoDB" id="4292571at2"/>
<organism evidence="1 2">
    <name type="scientific">Micromonospora arborensis</name>
    <dbReference type="NCBI Taxonomy" id="2116518"/>
    <lineage>
        <taxon>Bacteria</taxon>
        <taxon>Bacillati</taxon>
        <taxon>Actinomycetota</taxon>
        <taxon>Actinomycetes</taxon>
        <taxon>Micromonosporales</taxon>
        <taxon>Micromonosporaceae</taxon>
        <taxon>Micromonospora</taxon>
    </lineage>
</organism>
<reference evidence="1 2" key="1">
    <citation type="submission" date="2018-03" db="EMBL/GenBank/DDBJ databases">
        <title>Bioinformatic expansion and discovery of thiopeptide antibiotics.</title>
        <authorList>
            <person name="Schwalen C.J."/>
            <person name="Hudson G.A."/>
            <person name="Mitchell D.A."/>
        </authorList>
    </citation>
    <scope>NUCLEOTIDE SEQUENCE [LARGE SCALE GENOMIC DNA]</scope>
    <source>
        <strain evidence="1 2">NRRL 8041</strain>
    </source>
</reference>
<dbReference type="PANTHER" id="PTHR36221">
    <property type="entry name" value="DUF742 DOMAIN-CONTAINING PROTEIN"/>
    <property type="match status" value="1"/>
</dbReference>
<dbReference type="EMBL" id="PYBV01000013">
    <property type="protein sequence ID" value="PYC71610.1"/>
    <property type="molecule type" value="Genomic_DNA"/>
</dbReference>
<gene>
    <name evidence="1" type="ORF">C7C45_11325</name>
</gene>
<name>A0A318NWU7_9ACTN</name>